<dbReference type="RefSeq" id="WP_125259439.1">
    <property type="nucleotide sequence ID" value="NZ_CP114280.1"/>
</dbReference>
<evidence type="ECO:0000313" key="1">
    <source>
        <dbReference type="EMBL" id="WFN55999.1"/>
    </source>
</evidence>
<gene>
    <name evidence="1" type="ORF">O1Q98_01315</name>
</gene>
<keyword evidence="2" id="KW-1185">Reference proteome</keyword>
<evidence type="ECO:0000313" key="2">
    <source>
        <dbReference type="Proteomes" id="UP001219630"/>
    </source>
</evidence>
<name>A0ABY8G7Q4_9GAMM</name>
<sequence>MKTLEEQCQLVIKWAEDKTIWTAIHKTSGEPSIGSLGRNKIVGYLYPKNKSSQDITVIYHCDVSVSYTSLKDRYQLSSLCFSDWEEHMEQVNPD</sequence>
<organism evidence="1 2">
    <name type="scientific">Dickeya lacustris</name>
    <dbReference type="NCBI Taxonomy" id="2259638"/>
    <lineage>
        <taxon>Bacteria</taxon>
        <taxon>Pseudomonadati</taxon>
        <taxon>Pseudomonadota</taxon>
        <taxon>Gammaproteobacteria</taxon>
        <taxon>Enterobacterales</taxon>
        <taxon>Pectobacteriaceae</taxon>
        <taxon>Dickeya</taxon>
    </lineage>
</organism>
<reference evidence="1 2" key="1">
    <citation type="submission" date="2022-12" db="EMBL/GenBank/DDBJ databases">
        <title>Complete genome sequencing of Dickeya lacustris type strain LMG30899.</title>
        <authorList>
            <person name="Dobhal S."/>
            <person name="Arizala D."/>
            <person name="Arif M."/>
        </authorList>
    </citation>
    <scope>NUCLEOTIDE SEQUENCE [LARGE SCALE GENOMIC DNA]</scope>
    <source>
        <strain evidence="1 2">LMG30899</strain>
    </source>
</reference>
<proteinExistence type="predicted"/>
<dbReference type="EMBL" id="CP114280">
    <property type="protein sequence ID" value="WFN55999.1"/>
    <property type="molecule type" value="Genomic_DNA"/>
</dbReference>
<dbReference type="Proteomes" id="UP001219630">
    <property type="component" value="Chromosome"/>
</dbReference>
<accession>A0ABY8G7Q4</accession>
<protein>
    <submittedName>
        <fullName evidence="1">Uncharacterized protein</fullName>
    </submittedName>
</protein>